<dbReference type="Proteomes" id="UP000613193">
    <property type="component" value="Unassembled WGS sequence"/>
</dbReference>
<sequence>MKKKLKRSILIFLAAVIVFSATMAIPELYNSEWKILLQGAAFGLAFSAIFIWIKLFTQHLKGDKQS</sequence>
<protein>
    <submittedName>
        <fullName evidence="2">Uncharacterized protein</fullName>
    </submittedName>
</protein>
<keyword evidence="1" id="KW-0812">Transmembrane</keyword>
<proteinExistence type="predicted"/>
<comment type="caution">
    <text evidence="2">The sequence shown here is derived from an EMBL/GenBank/DDBJ whole genome shotgun (WGS) entry which is preliminary data.</text>
</comment>
<gene>
    <name evidence="2" type="ORF">I5M19_01945</name>
</gene>
<dbReference type="AlphaFoldDB" id="A0A934UL77"/>
<reference evidence="2" key="1">
    <citation type="submission" date="2020-12" db="EMBL/GenBank/DDBJ databases">
        <title>Bacterial novel species Mucilaginibacter sp. SD-g isolated from soil.</title>
        <authorList>
            <person name="Jung H.-Y."/>
        </authorList>
    </citation>
    <scope>NUCLEOTIDE SEQUENCE</scope>
    <source>
        <strain evidence="2">SD-g</strain>
    </source>
</reference>
<evidence type="ECO:0000256" key="1">
    <source>
        <dbReference type="SAM" id="Phobius"/>
    </source>
</evidence>
<evidence type="ECO:0000313" key="2">
    <source>
        <dbReference type="EMBL" id="MBK0378054.1"/>
    </source>
</evidence>
<dbReference type="RefSeq" id="WP_200063502.1">
    <property type="nucleotide sequence ID" value="NZ_JAEHFW010000001.1"/>
</dbReference>
<name>A0A934UL77_9SPHI</name>
<dbReference type="EMBL" id="JAEHFW010000001">
    <property type="protein sequence ID" value="MBK0378054.1"/>
    <property type="molecule type" value="Genomic_DNA"/>
</dbReference>
<feature type="transmembrane region" description="Helical" evidence="1">
    <location>
        <begin position="34"/>
        <end position="56"/>
    </location>
</feature>
<keyword evidence="1" id="KW-0472">Membrane</keyword>
<keyword evidence="3" id="KW-1185">Reference proteome</keyword>
<evidence type="ECO:0000313" key="3">
    <source>
        <dbReference type="Proteomes" id="UP000613193"/>
    </source>
</evidence>
<keyword evidence="1" id="KW-1133">Transmembrane helix</keyword>
<accession>A0A934UL77</accession>
<organism evidence="2 3">
    <name type="scientific">Mucilaginibacter segetis</name>
    <dbReference type="NCBI Taxonomy" id="2793071"/>
    <lineage>
        <taxon>Bacteria</taxon>
        <taxon>Pseudomonadati</taxon>
        <taxon>Bacteroidota</taxon>
        <taxon>Sphingobacteriia</taxon>
        <taxon>Sphingobacteriales</taxon>
        <taxon>Sphingobacteriaceae</taxon>
        <taxon>Mucilaginibacter</taxon>
    </lineage>
</organism>